<dbReference type="EC" id="1.2.1.84" evidence="1"/>
<comment type="similarity">
    <text evidence="1">Belongs to the fatty acyl-CoA reductase family.</text>
</comment>
<proteinExistence type="inferred from homology"/>
<sequence length="281" mass="32104">MGETLNGKYKVDINTEMRLVEQKSKQLIEHSCSEEETEQAMKDFGLERAKLYGWPNTYVFTKAMGEMLLGHYRESTPIVIIRPTIITSTISDPFLGWIEGLKTVDSVIVLYGKGMLKCFLLDHKAVCDLIPVDMVVNAMIAAAAEHSCDSGSHTVYHVGSSYRNPLIYENVYEMLVRYFMKSPMLGRNGMPIVPTGTTVSTMARFRIYTNLCYKLLIQVFGLLSIIFPSQRDNYEHINRSFKTSMRLVNLYKPYVLFKGIFEDKNLETFVHLFGTNPKCID</sequence>
<reference evidence="3 4" key="1">
    <citation type="submission" date="2024-04" db="EMBL/GenBank/DDBJ databases">
        <title>Genome assembly C_amara_ONT_v2.</title>
        <authorList>
            <person name="Yant L."/>
            <person name="Moore C."/>
            <person name="Slenker M."/>
        </authorList>
    </citation>
    <scope>NUCLEOTIDE SEQUENCE [LARGE SCALE GENOMIC DNA]</scope>
    <source>
        <tissue evidence="3">Leaf</tissue>
    </source>
</reference>
<dbReference type="PANTHER" id="PTHR11011:SF115">
    <property type="entry name" value="FATTY ACYL-COA REDUCTASE 7-RELATED"/>
    <property type="match status" value="1"/>
</dbReference>
<feature type="domain" description="Thioester reductase (TE)" evidence="2">
    <location>
        <begin position="28"/>
        <end position="139"/>
    </location>
</feature>
<organism evidence="3 4">
    <name type="scientific">Cardamine amara subsp. amara</name>
    <dbReference type="NCBI Taxonomy" id="228776"/>
    <lineage>
        <taxon>Eukaryota</taxon>
        <taxon>Viridiplantae</taxon>
        <taxon>Streptophyta</taxon>
        <taxon>Embryophyta</taxon>
        <taxon>Tracheophyta</taxon>
        <taxon>Spermatophyta</taxon>
        <taxon>Magnoliopsida</taxon>
        <taxon>eudicotyledons</taxon>
        <taxon>Gunneridae</taxon>
        <taxon>Pentapetalae</taxon>
        <taxon>rosids</taxon>
        <taxon>malvids</taxon>
        <taxon>Brassicales</taxon>
        <taxon>Brassicaceae</taxon>
        <taxon>Cardamineae</taxon>
        <taxon>Cardamine</taxon>
    </lineage>
</organism>
<dbReference type="AlphaFoldDB" id="A0ABD1BX05"/>
<keyword evidence="1" id="KW-0444">Lipid biosynthesis</keyword>
<dbReference type="GO" id="GO:0102965">
    <property type="term" value="F:alcohol-forming long-chain fatty acyl-CoA reductase activity"/>
    <property type="evidence" value="ECO:0007669"/>
    <property type="project" value="UniProtKB-EC"/>
</dbReference>
<accession>A0ABD1BX05</accession>
<dbReference type="InterPro" id="IPR013120">
    <property type="entry name" value="FAR_NAD-bd"/>
</dbReference>
<keyword evidence="1" id="KW-0443">Lipid metabolism</keyword>
<gene>
    <name evidence="3" type="ORF">V5N11_010850</name>
</gene>
<evidence type="ECO:0000259" key="2">
    <source>
        <dbReference type="Pfam" id="PF07993"/>
    </source>
</evidence>
<dbReference type="Pfam" id="PF07993">
    <property type="entry name" value="NAD_binding_4"/>
    <property type="match status" value="1"/>
</dbReference>
<dbReference type="Gene3D" id="3.40.50.720">
    <property type="entry name" value="NAD(P)-binding Rossmann-like Domain"/>
    <property type="match status" value="1"/>
</dbReference>
<comment type="function">
    <text evidence="1">Catalyzes the reduction of fatty acyl-CoA to fatty alcohols.</text>
</comment>
<evidence type="ECO:0000313" key="4">
    <source>
        <dbReference type="Proteomes" id="UP001558713"/>
    </source>
</evidence>
<dbReference type="InterPro" id="IPR036291">
    <property type="entry name" value="NAD(P)-bd_dom_sf"/>
</dbReference>
<keyword evidence="1" id="KW-0560">Oxidoreductase</keyword>
<evidence type="ECO:0000256" key="1">
    <source>
        <dbReference type="RuleBase" id="RU363097"/>
    </source>
</evidence>
<dbReference type="SUPFAM" id="SSF51735">
    <property type="entry name" value="NAD(P)-binding Rossmann-fold domains"/>
    <property type="match status" value="1"/>
</dbReference>
<keyword evidence="4" id="KW-1185">Reference proteome</keyword>
<dbReference type="PANTHER" id="PTHR11011">
    <property type="entry name" value="MALE STERILITY PROTEIN 2-RELATED"/>
    <property type="match status" value="1"/>
</dbReference>
<dbReference type="EMBL" id="JBANAX010000120">
    <property type="protein sequence ID" value="KAL1221715.1"/>
    <property type="molecule type" value="Genomic_DNA"/>
</dbReference>
<comment type="catalytic activity">
    <reaction evidence="1">
        <text>a long-chain fatty acyl-CoA + 2 NADPH + 2 H(+) = a long-chain primary fatty alcohol + 2 NADP(+) + CoA</text>
        <dbReference type="Rhea" id="RHEA:52716"/>
        <dbReference type="ChEBI" id="CHEBI:15378"/>
        <dbReference type="ChEBI" id="CHEBI:57287"/>
        <dbReference type="ChEBI" id="CHEBI:57783"/>
        <dbReference type="ChEBI" id="CHEBI:58349"/>
        <dbReference type="ChEBI" id="CHEBI:77396"/>
        <dbReference type="ChEBI" id="CHEBI:83139"/>
        <dbReference type="EC" id="1.2.1.84"/>
    </reaction>
</comment>
<dbReference type="GO" id="GO:0006629">
    <property type="term" value="P:lipid metabolic process"/>
    <property type="evidence" value="ECO:0007669"/>
    <property type="project" value="UniProtKB-KW"/>
</dbReference>
<name>A0ABD1BX05_CARAN</name>
<dbReference type="InterPro" id="IPR026055">
    <property type="entry name" value="FAR"/>
</dbReference>
<protein>
    <recommendedName>
        <fullName evidence="1">Fatty acyl-CoA reductase</fullName>
        <ecNumber evidence="1">1.2.1.84</ecNumber>
    </recommendedName>
</protein>
<keyword evidence="1" id="KW-0521">NADP</keyword>
<comment type="caution">
    <text evidence="3">The sequence shown here is derived from an EMBL/GenBank/DDBJ whole genome shotgun (WGS) entry which is preliminary data.</text>
</comment>
<evidence type="ECO:0000313" key="3">
    <source>
        <dbReference type="EMBL" id="KAL1221715.1"/>
    </source>
</evidence>
<dbReference type="Proteomes" id="UP001558713">
    <property type="component" value="Unassembled WGS sequence"/>
</dbReference>